<feature type="binding site" evidence="1">
    <location>
        <position position="33"/>
    </location>
    <ligand>
        <name>Mg(2+)</name>
        <dbReference type="ChEBI" id="CHEBI:18420"/>
        <label>4</label>
    </ligand>
</feature>
<dbReference type="Pfam" id="PF02769">
    <property type="entry name" value="AIRS_C"/>
    <property type="match status" value="1"/>
</dbReference>
<evidence type="ECO:0000259" key="3">
    <source>
        <dbReference type="Pfam" id="PF02769"/>
    </source>
</evidence>
<dbReference type="CDD" id="cd02194">
    <property type="entry name" value="ThiL"/>
    <property type="match status" value="1"/>
</dbReference>
<comment type="pathway">
    <text evidence="1">Cofactor biosynthesis; thiamine diphosphate biosynthesis; thiamine diphosphate from thiamine phosphate: step 1/1.</text>
</comment>
<feature type="binding site" evidence="1">
    <location>
        <position position="79"/>
    </location>
    <ligand>
        <name>Mg(2+)</name>
        <dbReference type="ChEBI" id="CHEBI:18420"/>
        <label>3</label>
    </ligand>
</feature>
<dbReference type="EC" id="2.7.4.16" evidence="1"/>
<dbReference type="RefSeq" id="WP_066245227.1">
    <property type="nucleotide sequence ID" value="NZ_LSGP01000025.1"/>
</dbReference>
<feature type="binding site" evidence="1">
    <location>
        <position position="219"/>
    </location>
    <ligand>
        <name>ATP</name>
        <dbReference type="ChEBI" id="CHEBI:30616"/>
    </ligand>
</feature>
<dbReference type="UniPathway" id="UPA00060">
    <property type="reaction ID" value="UER00142"/>
</dbReference>
<dbReference type="PANTHER" id="PTHR30270">
    <property type="entry name" value="THIAMINE-MONOPHOSPHATE KINASE"/>
    <property type="match status" value="1"/>
</dbReference>
<comment type="caution">
    <text evidence="4">The sequence shown here is derived from an EMBL/GenBank/DDBJ whole genome shotgun (WGS) entry which is preliminary data.</text>
</comment>
<keyword evidence="5" id="KW-1185">Reference proteome</keyword>
<evidence type="ECO:0000256" key="1">
    <source>
        <dbReference type="HAMAP-Rule" id="MF_02128"/>
    </source>
</evidence>
<dbReference type="GO" id="GO:0000287">
    <property type="term" value="F:magnesium ion binding"/>
    <property type="evidence" value="ECO:0007669"/>
    <property type="project" value="UniProtKB-UniRule"/>
</dbReference>
<dbReference type="GO" id="GO:0009030">
    <property type="term" value="F:thiamine-phosphate kinase activity"/>
    <property type="evidence" value="ECO:0007669"/>
    <property type="project" value="UniProtKB-UniRule"/>
</dbReference>
<comment type="catalytic activity">
    <reaction evidence="1">
        <text>thiamine phosphate + ATP = thiamine diphosphate + ADP</text>
        <dbReference type="Rhea" id="RHEA:15913"/>
        <dbReference type="ChEBI" id="CHEBI:30616"/>
        <dbReference type="ChEBI" id="CHEBI:37575"/>
        <dbReference type="ChEBI" id="CHEBI:58937"/>
        <dbReference type="ChEBI" id="CHEBI:456216"/>
        <dbReference type="EC" id="2.7.4.16"/>
    </reaction>
</comment>
<dbReference type="OrthoDB" id="9802811at2"/>
<dbReference type="STRING" id="1794912.AXX12_13770"/>
<dbReference type="SUPFAM" id="SSF56042">
    <property type="entry name" value="PurM C-terminal domain-like"/>
    <property type="match status" value="1"/>
</dbReference>
<dbReference type="GO" id="GO:0009228">
    <property type="term" value="P:thiamine biosynthetic process"/>
    <property type="evidence" value="ECO:0007669"/>
    <property type="project" value="UniProtKB-KW"/>
</dbReference>
<feature type="binding site" evidence="1">
    <location>
        <position position="217"/>
    </location>
    <ligand>
        <name>Mg(2+)</name>
        <dbReference type="ChEBI" id="CHEBI:18420"/>
        <label>3</label>
    </ligand>
</feature>
<evidence type="ECO:0000313" key="4">
    <source>
        <dbReference type="EMBL" id="KYZ75426.1"/>
    </source>
</evidence>
<dbReference type="InterPro" id="IPR006283">
    <property type="entry name" value="ThiL-like"/>
</dbReference>
<feature type="binding site" evidence="1">
    <location>
        <begin position="126"/>
        <end position="127"/>
    </location>
    <ligand>
        <name>ATP</name>
        <dbReference type="ChEBI" id="CHEBI:30616"/>
    </ligand>
</feature>
<keyword evidence="1" id="KW-0784">Thiamine biosynthesis</keyword>
<dbReference type="SUPFAM" id="SSF55326">
    <property type="entry name" value="PurM N-terminal domain-like"/>
    <property type="match status" value="1"/>
</dbReference>
<feature type="binding site" evidence="1">
    <location>
        <position position="50"/>
    </location>
    <ligand>
        <name>Mg(2+)</name>
        <dbReference type="ChEBI" id="CHEBI:18420"/>
        <label>2</label>
    </ligand>
</feature>
<dbReference type="Gene3D" id="3.90.650.10">
    <property type="entry name" value="PurM-like C-terminal domain"/>
    <property type="match status" value="1"/>
</dbReference>
<feature type="binding site" evidence="1">
    <location>
        <position position="220"/>
    </location>
    <ligand>
        <name>Mg(2+)</name>
        <dbReference type="ChEBI" id="CHEBI:18420"/>
        <label>5</label>
    </ligand>
</feature>
<dbReference type="GO" id="GO:0005524">
    <property type="term" value="F:ATP binding"/>
    <property type="evidence" value="ECO:0007669"/>
    <property type="project" value="UniProtKB-UniRule"/>
</dbReference>
<comment type="function">
    <text evidence="1">Catalyzes the ATP-dependent phosphorylation of thiamine-monophosphate (TMP) to form thiamine-pyrophosphate (TPP), the active form of vitamin B1.</text>
</comment>
<feature type="binding site" evidence="1">
    <location>
        <position position="79"/>
    </location>
    <ligand>
        <name>Mg(2+)</name>
        <dbReference type="ChEBI" id="CHEBI:18420"/>
        <label>4</label>
    </ligand>
</feature>
<dbReference type="EMBL" id="LSGP01000025">
    <property type="protein sequence ID" value="KYZ75426.1"/>
    <property type="molecule type" value="Genomic_DNA"/>
</dbReference>
<evidence type="ECO:0000259" key="2">
    <source>
        <dbReference type="Pfam" id="PF00586"/>
    </source>
</evidence>
<dbReference type="GO" id="GO:0009229">
    <property type="term" value="P:thiamine diphosphate biosynthetic process"/>
    <property type="evidence" value="ECO:0007669"/>
    <property type="project" value="UniProtKB-UniRule"/>
</dbReference>
<evidence type="ECO:0000313" key="5">
    <source>
        <dbReference type="Proteomes" id="UP000076268"/>
    </source>
</evidence>
<comment type="miscellaneous">
    <text evidence="1">Reaction mechanism of ThiL seems to utilize a direct, inline transfer of the gamma-phosphate of ATP to TMP rather than a phosphorylated enzyme intermediate.</text>
</comment>
<feature type="binding site" evidence="1">
    <location>
        <position position="324"/>
    </location>
    <ligand>
        <name>substrate</name>
    </ligand>
</feature>
<sequence length="328" mass="34786">MNLKTLGEFGLIDLIKQGTIVEPNGLELGIGDDAAAFWPEPGRLQLLTADMLVETVHFDLKWISPWQLGYKSLAVNISDIAAMGGRPRQAAVSLSLPQTSSVEFVVELYEGMKSIGREYGVNIIGGDTVSSPGPIVINVTLTGDVVPERMIRRSGACPGDLVLVTGCLGDSAAGLAWLLTENPVEQAPHLISAHLTPKPQVSLGQAAAAAGATAMDDVSDGLASEANEIANASQVGIIIYADKIPLSSELQCFASRNGQDCLDYALYGGEDYQLLFTMPPQAAQCFLQLEIAGSCRVIGEVCSERQVTLIANDGSKVAIKPKGYNHFR</sequence>
<gene>
    <name evidence="1" type="primary">thiL</name>
    <name evidence="4" type="ORF">AXX12_13770</name>
</gene>
<feature type="binding site" evidence="1">
    <location>
        <position position="33"/>
    </location>
    <ligand>
        <name>Mg(2+)</name>
        <dbReference type="ChEBI" id="CHEBI:18420"/>
        <label>3</label>
    </ligand>
</feature>
<feature type="binding site" evidence="1">
    <location>
        <position position="153"/>
    </location>
    <ligand>
        <name>ATP</name>
        <dbReference type="ChEBI" id="CHEBI:30616"/>
    </ligand>
</feature>
<feature type="binding site" evidence="1">
    <location>
        <position position="79"/>
    </location>
    <ligand>
        <name>Mg(2+)</name>
        <dbReference type="ChEBI" id="CHEBI:18420"/>
        <label>2</label>
    </ligand>
</feature>
<keyword evidence="1" id="KW-0460">Magnesium</keyword>
<keyword evidence="1 4" id="KW-0418">Kinase</keyword>
<dbReference type="InterPro" id="IPR016188">
    <property type="entry name" value="PurM-like_N"/>
</dbReference>
<feature type="binding site" evidence="1">
    <location>
        <position position="127"/>
    </location>
    <ligand>
        <name>Mg(2+)</name>
        <dbReference type="ChEBI" id="CHEBI:18420"/>
        <label>1</label>
    </ligand>
</feature>
<dbReference type="InterPro" id="IPR010918">
    <property type="entry name" value="PurM-like_C_dom"/>
</dbReference>
<dbReference type="InterPro" id="IPR036921">
    <property type="entry name" value="PurM-like_N_sf"/>
</dbReference>
<feature type="domain" description="PurM-like N-terminal" evidence="2">
    <location>
        <begin position="31"/>
        <end position="144"/>
    </location>
</feature>
<feature type="binding site" evidence="1">
    <location>
        <position position="48"/>
    </location>
    <ligand>
        <name>Mg(2+)</name>
        <dbReference type="ChEBI" id="CHEBI:18420"/>
        <label>4</label>
    </ligand>
</feature>
<dbReference type="AlphaFoldDB" id="A0A154BNB4"/>
<dbReference type="NCBIfam" id="TIGR01379">
    <property type="entry name" value="thiL"/>
    <property type="match status" value="1"/>
</dbReference>
<feature type="binding site" evidence="1">
    <location>
        <position position="50"/>
    </location>
    <ligand>
        <name>Mg(2+)</name>
        <dbReference type="ChEBI" id="CHEBI:18420"/>
        <label>1</label>
    </ligand>
</feature>
<name>A0A154BNB4_ANASB</name>
<keyword evidence="1" id="KW-0808">Transferase</keyword>
<accession>A0A154BNB4</accession>
<reference evidence="4 5" key="1">
    <citation type="submission" date="2016-02" db="EMBL/GenBank/DDBJ databases">
        <title>Anaerosporomusa subterraneum gen. nov., sp. nov., a spore-forming obligate anaerobe isolated from saprolite.</title>
        <authorList>
            <person name="Choi J.K."/>
            <person name="Shah M."/>
            <person name="Yee N."/>
        </authorList>
    </citation>
    <scope>NUCLEOTIDE SEQUENCE [LARGE SCALE GENOMIC DNA]</scope>
    <source>
        <strain evidence="4 5">RU4</strain>
    </source>
</reference>
<proteinExistence type="inferred from homology"/>
<feature type="domain" description="PurM-like C-terminal" evidence="3">
    <location>
        <begin position="158"/>
        <end position="310"/>
    </location>
</feature>
<dbReference type="Proteomes" id="UP000076268">
    <property type="component" value="Unassembled WGS sequence"/>
</dbReference>
<dbReference type="Gene3D" id="3.30.1330.10">
    <property type="entry name" value="PurM-like, N-terminal domain"/>
    <property type="match status" value="1"/>
</dbReference>
<protein>
    <recommendedName>
        <fullName evidence="1">Thiamine-monophosphate kinase</fullName>
        <shortName evidence="1">TMP kinase</shortName>
        <shortName evidence="1">Thiamine-phosphate kinase</shortName>
        <ecNumber evidence="1">2.7.4.16</ecNumber>
    </recommendedName>
</protein>
<keyword evidence="1" id="KW-0479">Metal-binding</keyword>
<comment type="similarity">
    <text evidence="1">Belongs to the thiamine-monophosphate kinase family.</text>
</comment>
<comment type="caution">
    <text evidence="1">Lacks conserved residue(s) required for the propagation of feature annotation.</text>
</comment>
<dbReference type="Pfam" id="PF00586">
    <property type="entry name" value="AIRS"/>
    <property type="match status" value="1"/>
</dbReference>
<organism evidence="4 5">
    <name type="scientific">Anaerosporomusa subterranea</name>
    <dbReference type="NCBI Taxonomy" id="1794912"/>
    <lineage>
        <taxon>Bacteria</taxon>
        <taxon>Bacillati</taxon>
        <taxon>Bacillota</taxon>
        <taxon>Negativicutes</taxon>
        <taxon>Acetonemataceae</taxon>
        <taxon>Anaerosporomusa</taxon>
    </lineage>
</organism>
<feature type="binding site" evidence="1">
    <location>
        <position position="270"/>
    </location>
    <ligand>
        <name>substrate</name>
    </ligand>
</feature>
<keyword evidence="1" id="KW-0067">ATP-binding</keyword>
<dbReference type="HAMAP" id="MF_02128">
    <property type="entry name" value="TMP_kinase"/>
    <property type="match status" value="1"/>
</dbReference>
<dbReference type="InterPro" id="IPR036676">
    <property type="entry name" value="PurM-like_C_sf"/>
</dbReference>
<keyword evidence="1" id="KW-0547">Nucleotide-binding</keyword>
<feature type="binding site" evidence="1">
    <location>
        <position position="109"/>
    </location>
    <ligand>
        <name>ATP</name>
        <dbReference type="ChEBI" id="CHEBI:30616"/>
    </ligand>
</feature>
<dbReference type="PIRSF" id="PIRSF005303">
    <property type="entry name" value="Thiam_monoph_kin"/>
    <property type="match status" value="1"/>
</dbReference>
<feature type="binding site" evidence="1">
    <location>
        <position position="57"/>
    </location>
    <ligand>
        <name>substrate</name>
    </ligand>
</feature>
<dbReference type="PANTHER" id="PTHR30270:SF0">
    <property type="entry name" value="THIAMINE-MONOPHOSPHATE KINASE"/>
    <property type="match status" value="1"/>
</dbReference>